<dbReference type="InterPro" id="IPR009100">
    <property type="entry name" value="AcylCoA_DH/oxidase_NM_dom_sf"/>
</dbReference>
<dbReference type="SUPFAM" id="SSF47203">
    <property type="entry name" value="Acyl-CoA dehydrogenase C-terminal domain-like"/>
    <property type="match status" value="1"/>
</dbReference>
<dbReference type="InterPro" id="IPR036250">
    <property type="entry name" value="AcylCo_DH-like_C"/>
</dbReference>
<dbReference type="SUPFAM" id="SSF56645">
    <property type="entry name" value="Acyl-CoA dehydrogenase NM domain-like"/>
    <property type="match status" value="1"/>
</dbReference>
<reference evidence="4" key="1">
    <citation type="submission" date="2014-03" db="EMBL/GenBank/DDBJ databases">
        <authorList>
            <person name="Saikia M."/>
            <person name="Chaudhari Y."/>
            <person name="Khan M."/>
            <person name="Devi D."/>
        </authorList>
    </citation>
    <scope>NUCLEOTIDE SEQUENCE</scope>
    <source>
        <tissue evidence="4">Pheromone gland</tissue>
    </source>
</reference>
<dbReference type="EMBL" id="KJ622081">
    <property type="protein sequence ID" value="AID66671.1"/>
    <property type="molecule type" value="mRNA"/>
</dbReference>
<keyword evidence="1" id="KW-0809">Transit peptide</keyword>
<evidence type="ECO:0000256" key="1">
    <source>
        <dbReference type="ARBA" id="ARBA00022946"/>
    </source>
</evidence>
<protein>
    <submittedName>
        <fullName evidence="4">Acyl-CoA dehydrogenase family member 9</fullName>
    </submittedName>
</protein>
<name>A0A068FMM6_AGRSE</name>
<dbReference type="InterPro" id="IPR049448">
    <property type="entry name" value="ACAD9/ACADV-like_C"/>
</dbReference>
<evidence type="ECO:0000313" key="4">
    <source>
        <dbReference type="EMBL" id="AID66671.1"/>
    </source>
</evidence>
<dbReference type="AlphaFoldDB" id="A0A068FMM6"/>
<accession>A0A068FMM6</accession>
<feature type="domain" description="ACAD9/ACADV-like C-terminal" evidence="3">
    <location>
        <begin position="478"/>
        <end position="584"/>
    </location>
</feature>
<evidence type="ECO:0000259" key="3">
    <source>
        <dbReference type="Pfam" id="PF21343"/>
    </source>
</evidence>
<keyword evidence="2" id="KW-0560">Oxidoreductase</keyword>
<sequence length="608" mass="68831">MNIARKLCTIHHSYVSRNLYRKFRFSAITYDNATATQPQVKEEKFDFEDLNVLERTERRKAKIEPFMKDIFTSIFNKDLLAYPEILNKEETESLERRINAITNVFIDPKKTTEDRKNILKSTRMYAAPVSLTRNGLASNITENLRYLEAIAGDFQLGQEMSEHWVALQALAQGLTQEQYSMIIDDLTVGDKPISLAIKERIAERISQADFRTSADIDGQGIWHLNGEKVCHYTNGYVLVLAIVEATRLKAFLVHPDASGVSSDGNFVTFMKTPATPLEMITEQKLAQILGLSRLYAAVLSRCQLTAAVRSVVEYTRPRAFSGKPLAELSTIQSTVGNAILDIYASESAEYFTAGLLDGYVEPDAELEVAMCRNFISNHGLHTMLNLLSIPALDKEEECKQLLDDMRHLATRGESLDSVNMFIALNGIHHAGKVMADEVKQIRNPLMHPAFIFKKVLANRHQERDDPKLTLHLSEHLHPSLKQPSEQLEYCVLRMRFACETLMARHGVKVSTAYTELNPLAEAATEILMMTAVLARASRSYCIGLRNAETEMKLAACFVERTRDKVKRLIKEIDDGEYLNLDHFTVQFGRKMLDSNSSLVEKPTARVFW</sequence>
<dbReference type="Pfam" id="PF21343">
    <property type="entry name" value="ACAD9-ACADV_C"/>
    <property type="match status" value="1"/>
</dbReference>
<proteinExistence type="evidence at transcript level"/>
<organism evidence="4">
    <name type="scientific">Agrotis segetum</name>
    <name type="common">Turnip moth</name>
    <dbReference type="NCBI Taxonomy" id="47767"/>
    <lineage>
        <taxon>Eukaryota</taxon>
        <taxon>Metazoa</taxon>
        <taxon>Ecdysozoa</taxon>
        <taxon>Arthropoda</taxon>
        <taxon>Hexapoda</taxon>
        <taxon>Insecta</taxon>
        <taxon>Pterygota</taxon>
        <taxon>Neoptera</taxon>
        <taxon>Endopterygota</taxon>
        <taxon>Lepidoptera</taxon>
        <taxon>Glossata</taxon>
        <taxon>Ditrysia</taxon>
        <taxon>Noctuoidea</taxon>
        <taxon>Noctuidae</taxon>
        <taxon>Noctuinae</taxon>
        <taxon>Noctuini</taxon>
        <taxon>Agrotis</taxon>
    </lineage>
</organism>
<evidence type="ECO:0000256" key="2">
    <source>
        <dbReference type="ARBA" id="ARBA00023002"/>
    </source>
</evidence>
<reference evidence="4" key="2">
    <citation type="journal article" date="2015" name="BMC Genomics">
        <title>Analysis of the agrotis segetum pheromone gland transcriptome in the light of Sex pheromone biosynthesis.</title>
        <authorList>
            <person name="Ding B.J."/>
            <person name="Lofstedt C."/>
        </authorList>
    </citation>
    <scope>NUCLEOTIDE SEQUENCE</scope>
    <source>
        <tissue evidence="4">Pheromone gland</tissue>
    </source>
</reference>
<dbReference type="Gene3D" id="1.20.140.10">
    <property type="entry name" value="Butyryl-CoA Dehydrogenase, subunit A, domain 3"/>
    <property type="match status" value="2"/>
</dbReference>
<dbReference type="GO" id="GO:0016627">
    <property type="term" value="F:oxidoreductase activity, acting on the CH-CH group of donors"/>
    <property type="evidence" value="ECO:0007669"/>
    <property type="project" value="InterPro"/>
</dbReference>